<accession>A0A368Z216</accession>
<evidence type="ECO:0000259" key="1">
    <source>
        <dbReference type="Pfam" id="PF03724"/>
    </source>
</evidence>
<feature type="domain" description="DUF306" evidence="1">
    <location>
        <begin position="35"/>
        <end position="141"/>
    </location>
</feature>
<dbReference type="AlphaFoldDB" id="A0A368Z216"/>
<organism evidence="2 3">
    <name type="scientific">Phyllobacterium bourgognense</name>
    <dbReference type="NCBI Taxonomy" id="314236"/>
    <lineage>
        <taxon>Bacteria</taxon>
        <taxon>Pseudomonadati</taxon>
        <taxon>Pseudomonadota</taxon>
        <taxon>Alphaproteobacteria</taxon>
        <taxon>Hyphomicrobiales</taxon>
        <taxon>Phyllobacteriaceae</taxon>
        <taxon>Phyllobacterium</taxon>
    </lineage>
</organism>
<reference evidence="2 3" key="1">
    <citation type="submission" date="2018-07" db="EMBL/GenBank/DDBJ databases">
        <title>Genomic Encyclopedia of Type Strains, Phase III (KMG-III): the genomes of soil and plant-associated and newly described type strains.</title>
        <authorList>
            <person name="Whitman W."/>
        </authorList>
    </citation>
    <scope>NUCLEOTIDE SEQUENCE [LARGE SCALE GENOMIC DNA]</scope>
    <source>
        <strain evidence="2 3">31-25a</strain>
    </source>
</reference>
<dbReference type="Gene3D" id="2.40.128.270">
    <property type="match status" value="1"/>
</dbReference>
<dbReference type="PANTHER" id="PTHR35535:SF1">
    <property type="entry name" value="HEAT SHOCK PROTEIN HSLJ"/>
    <property type="match status" value="1"/>
</dbReference>
<dbReference type="InterPro" id="IPR005184">
    <property type="entry name" value="DUF306_Meta_HslJ"/>
</dbReference>
<evidence type="ECO:0000313" key="2">
    <source>
        <dbReference type="EMBL" id="RCW85277.1"/>
    </source>
</evidence>
<sequence>MNRVAVGSLIIGFLAVLVLLVLSLSARSDEPGGEIRNVTWLAEDIDGRGVIDNAQTTLTINADGSANGSGGCNRFTTSATIDGSNLSFKPAAATRMMCPPALMDQEQKFFSALERTRSHAIDADTGKLLLHDDAGKTIAQLAQQN</sequence>
<dbReference type="Proteomes" id="UP000253324">
    <property type="component" value="Unassembled WGS sequence"/>
</dbReference>
<dbReference type="EMBL" id="QPJM01000003">
    <property type="protein sequence ID" value="RCW85277.1"/>
    <property type="molecule type" value="Genomic_DNA"/>
</dbReference>
<dbReference type="PANTHER" id="PTHR35535">
    <property type="entry name" value="HEAT SHOCK PROTEIN HSLJ"/>
    <property type="match status" value="1"/>
</dbReference>
<dbReference type="RefSeq" id="WP_114429152.1">
    <property type="nucleotide sequence ID" value="NZ_QPJM01000003.1"/>
</dbReference>
<name>A0A368Z216_9HYPH</name>
<gene>
    <name evidence="2" type="ORF">C7476_103117</name>
</gene>
<protein>
    <submittedName>
        <fullName evidence="2">Heat shock protein HslJ</fullName>
    </submittedName>
</protein>
<dbReference type="OrthoDB" id="9809132at2"/>
<keyword evidence="3" id="KW-1185">Reference proteome</keyword>
<dbReference type="InterPro" id="IPR038670">
    <property type="entry name" value="HslJ-like_sf"/>
</dbReference>
<dbReference type="InterPro" id="IPR053147">
    <property type="entry name" value="Hsp_HslJ-like"/>
</dbReference>
<evidence type="ECO:0000313" key="3">
    <source>
        <dbReference type="Proteomes" id="UP000253324"/>
    </source>
</evidence>
<keyword evidence="2" id="KW-0346">Stress response</keyword>
<comment type="caution">
    <text evidence="2">The sequence shown here is derived from an EMBL/GenBank/DDBJ whole genome shotgun (WGS) entry which is preliminary data.</text>
</comment>
<dbReference type="Pfam" id="PF03724">
    <property type="entry name" value="META"/>
    <property type="match status" value="1"/>
</dbReference>
<proteinExistence type="predicted"/>